<dbReference type="EMBL" id="ML996090">
    <property type="protein sequence ID" value="KAF2150113.1"/>
    <property type="molecule type" value="Genomic_DNA"/>
</dbReference>
<keyword evidence="1" id="KW-0472">Membrane</keyword>
<dbReference type="AlphaFoldDB" id="A0A9P4IUB1"/>
<evidence type="ECO:0000313" key="3">
    <source>
        <dbReference type="Proteomes" id="UP000799439"/>
    </source>
</evidence>
<organism evidence="2 3">
    <name type="scientific">Myriangium duriaei CBS 260.36</name>
    <dbReference type="NCBI Taxonomy" id="1168546"/>
    <lineage>
        <taxon>Eukaryota</taxon>
        <taxon>Fungi</taxon>
        <taxon>Dikarya</taxon>
        <taxon>Ascomycota</taxon>
        <taxon>Pezizomycotina</taxon>
        <taxon>Dothideomycetes</taxon>
        <taxon>Dothideomycetidae</taxon>
        <taxon>Myriangiales</taxon>
        <taxon>Myriangiaceae</taxon>
        <taxon>Myriangium</taxon>
    </lineage>
</organism>
<reference evidence="2" key="1">
    <citation type="journal article" date="2020" name="Stud. Mycol.">
        <title>101 Dothideomycetes genomes: a test case for predicting lifestyles and emergence of pathogens.</title>
        <authorList>
            <person name="Haridas S."/>
            <person name="Albert R."/>
            <person name="Binder M."/>
            <person name="Bloem J."/>
            <person name="Labutti K."/>
            <person name="Salamov A."/>
            <person name="Andreopoulos B."/>
            <person name="Baker S."/>
            <person name="Barry K."/>
            <person name="Bills G."/>
            <person name="Bluhm B."/>
            <person name="Cannon C."/>
            <person name="Castanera R."/>
            <person name="Culley D."/>
            <person name="Daum C."/>
            <person name="Ezra D."/>
            <person name="Gonzalez J."/>
            <person name="Henrissat B."/>
            <person name="Kuo A."/>
            <person name="Liang C."/>
            <person name="Lipzen A."/>
            <person name="Lutzoni F."/>
            <person name="Magnuson J."/>
            <person name="Mondo S."/>
            <person name="Nolan M."/>
            <person name="Ohm R."/>
            <person name="Pangilinan J."/>
            <person name="Park H.-J."/>
            <person name="Ramirez L."/>
            <person name="Alfaro M."/>
            <person name="Sun H."/>
            <person name="Tritt A."/>
            <person name="Yoshinaga Y."/>
            <person name="Zwiers L.-H."/>
            <person name="Turgeon B."/>
            <person name="Goodwin S."/>
            <person name="Spatafora J."/>
            <person name="Crous P."/>
            <person name="Grigoriev I."/>
        </authorList>
    </citation>
    <scope>NUCLEOTIDE SEQUENCE</scope>
    <source>
        <strain evidence="2">CBS 260.36</strain>
    </source>
</reference>
<sequence length="194" mass="21395">MEVWLRQEIGRLALVLSMILSQAFVLMVGGCPIQKIRSLEFPVEPITVAGPRYSMTGSSGAWTCISAGICACLPYRTFQFLATATWWNGGRPTRQSEFPSTCLPSPARQAMRRPLSLTRFHASSSPPPHTIIGFNNQQVLTAMDEKAKLTFGTGGMETCMGFTIVRCRCCLRTPRLAWLQKSIHIHTKGNSTTG</sequence>
<feature type="transmembrane region" description="Helical" evidence="1">
    <location>
        <begin position="12"/>
        <end position="30"/>
    </location>
</feature>
<dbReference type="PROSITE" id="PS51257">
    <property type="entry name" value="PROKAR_LIPOPROTEIN"/>
    <property type="match status" value="1"/>
</dbReference>
<keyword evidence="3" id="KW-1185">Reference proteome</keyword>
<keyword evidence="1" id="KW-0812">Transmembrane</keyword>
<accession>A0A9P4IUB1</accession>
<protein>
    <submittedName>
        <fullName evidence="2">Uncharacterized protein</fullName>
    </submittedName>
</protein>
<dbReference type="Proteomes" id="UP000799439">
    <property type="component" value="Unassembled WGS sequence"/>
</dbReference>
<keyword evidence="1" id="KW-1133">Transmembrane helix</keyword>
<proteinExistence type="predicted"/>
<gene>
    <name evidence="2" type="ORF">K461DRAFT_40153</name>
</gene>
<name>A0A9P4IUB1_9PEZI</name>
<evidence type="ECO:0000256" key="1">
    <source>
        <dbReference type="SAM" id="Phobius"/>
    </source>
</evidence>
<evidence type="ECO:0000313" key="2">
    <source>
        <dbReference type="EMBL" id="KAF2150113.1"/>
    </source>
</evidence>
<comment type="caution">
    <text evidence="2">The sequence shown here is derived from an EMBL/GenBank/DDBJ whole genome shotgun (WGS) entry which is preliminary data.</text>
</comment>